<dbReference type="Gene3D" id="2.40.128.690">
    <property type="entry name" value="YycH protein, domain 3-like"/>
    <property type="match status" value="1"/>
</dbReference>
<proteinExistence type="predicted"/>
<evidence type="ECO:0000259" key="2">
    <source>
        <dbReference type="Pfam" id="PF09648"/>
    </source>
</evidence>
<feature type="domain" description="Regulatory protein YycH-like" evidence="2">
    <location>
        <begin position="33"/>
        <end position="253"/>
    </location>
</feature>
<name>A0A923L8R8_9BACI</name>
<dbReference type="Pfam" id="PF09648">
    <property type="entry name" value="YycI"/>
    <property type="match status" value="1"/>
</dbReference>
<protein>
    <submittedName>
        <fullName evidence="3">Two-component system regulatory protein YycI</fullName>
    </submittedName>
</protein>
<dbReference type="Proteomes" id="UP000637359">
    <property type="component" value="Unassembled WGS sequence"/>
</dbReference>
<evidence type="ECO:0000313" key="3">
    <source>
        <dbReference type="EMBL" id="MBC5638489.1"/>
    </source>
</evidence>
<evidence type="ECO:0000313" key="4">
    <source>
        <dbReference type="Proteomes" id="UP000637359"/>
    </source>
</evidence>
<accession>A0A923L8R8</accession>
<keyword evidence="1" id="KW-0812">Transmembrane</keyword>
<dbReference type="RefSeq" id="WP_186871195.1">
    <property type="nucleotide sequence ID" value="NZ_JACOOL010000016.1"/>
</dbReference>
<keyword evidence="4" id="KW-1185">Reference proteome</keyword>
<feature type="transmembrane region" description="Helical" evidence="1">
    <location>
        <begin position="6"/>
        <end position="26"/>
    </location>
</feature>
<reference evidence="3" key="1">
    <citation type="submission" date="2020-08" db="EMBL/GenBank/DDBJ databases">
        <title>Genome public.</title>
        <authorList>
            <person name="Liu C."/>
            <person name="Sun Q."/>
        </authorList>
    </citation>
    <scope>NUCLEOTIDE SEQUENCE</scope>
    <source>
        <strain evidence="3">BX22</strain>
    </source>
</reference>
<gene>
    <name evidence="3" type="ORF">H8S33_17065</name>
</gene>
<dbReference type="GO" id="GO:0016020">
    <property type="term" value="C:membrane"/>
    <property type="evidence" value="ECO:0007669"/>
    <property type="project" value="InterPro"/>
</dbReference>
<dbReference type="EMBL" id="JACOOL010000016">
    <property type="protein sequence ID" value="MBC5638489.1"/>
    <property type="molecule type" value="Genomic_DNA"/>
</dbReference>
<comment type="caution">
    <text evidence="3">The sequence shown here is derived from an EMBL/GenBank/DDBJ whole genome shotgun (WGS) entry which is preliminary data.</text>
</comment>
<evidence type="ECO:0000256" key="1">
    <source>
        <dbReference type="SAM" id="Phobius"/>
    </source>
</evidence>
<organism evidence="3 4">
    <name type="scientific">Ornithinibacillus hominis</name>
    <dbReference type="NCBI Taxonomy" id="2763055"/>
    <lineage>
        <taxon>Bacteria</taxon>
        <taxon>Bacillati</taxon>
        <taxon>Bacillota</taxon>
        <taxon>Bacilli</taxon>
        <taxon>Bacillales</taxon>
        <taxon>Bacillaceae</taxon>
        <taxon>Ornithinibacillus</taxon>
    </lineage>
</organism>
<dbReference type="InterPro" id="IPR018604">
    <property type="entry name" value="YycI-like"/>
</dbReference>
<dbReference type="AlphaFoldDB" id="A0A923L8R8"/>
<sequence length="301" mass="34482">MQWGQIKSLFILSFLLLDIYLIVLVVQKQDDVSLLESTSTEEQAFLEIENITIPENLPESVPNESLMATEPKQFTEDEIAEITAREDQDVAVVNDRFIIAQMKTPFAVPENAKGEEIEQLLASTVYLGDEYTFDSWDSDRNVLIFFQKKDTRTIYYNQNGMILAFLNDNDEIVGYMQTYLGELEVINAEESVVKPLSAIRELYNKNALFSNEEVTGFELGYHTFFPSDSGRQVLVPTWKFTINESRSRLVDAFERKVIPVNHEFVENVINLSIENTLAIAGNEDFKQEMLDLLSSKLEQSE</sequence>
<keyword evidence="1" id="KW-0472">Membrane</keyword>
<keyword evidence="1" id="KW-1133">Transmembrane helix</keyword>